<dbReference type="Gene3D" id="3.40.50.300">
    <property type="entry name" value="P-loop containing nucleotide triphosphate hydrolases"/>
    <property type="match status" value="1"/>
</dbReference>
<evidence type="ECO:0000256" key="1">
    <source>
        <dbReference type="ARBA" id="ARBA00022737"/>
    </source>
</evidence>
<feature type="domain" description="Nephrocystin 3-like N-terminal" evidence="2">
    <location>
        <begin position="317"/>
        <end position="414"/>
    </location>
</feature>
<protein>
    <recommendedName>
        <fullName evidence="2">Nephrocystin 3-like N-terminal domain-containing protein</fullName>
    </recommendedName>
</protein>
<accession>A0A6A6T8V2</accession>
<evidence type="ECO:0000313" key="3">
    <source>
        <dbReference type="EMBL" id="KAF2655727.1"/>
    </source>
</evidence>
<gene>
    <name evidence="3" type="ORF">K491DRAFT_716020</name>
</gene>
<evidence type="ECO:0000259" key="2">
    <source>
        <dbReference type="Pfam" id="PF24883"/>
    </source>
</evidence>
<keyword evidence="4" id="KW-1185">Reference proteome</keyword>
<dbReference type="PANTHER" id="PTHR10039:SF5">
    <property type="entry name" value="NACHT DOMAIN-CONTAINING PROTEIN"/>
    <property type="match status" value="1"/>
</dbReference>
<reference evidence="3" key="1">
    <citation type="journal article" date="2020" name="Stud. Mycol.">
        <title>101 Dothideomycetes genomes: a test case for predicting lifestyles and emergence of pathogens.</title>
        <authorList>
            <person name="Haridas S."/>
            <person name="Albert R."/>
            <person name="Binder M."/>
            <person name="Bloem J."/>
            <person name="Labutti K."/>
            <person name="Salamov A."/>
            <person name="Andreopoulos B."/>
            <person name="Baker S."/>
            <person name="Barry K."/>
            <person name="Bills G."/>
            <person name="Bluhm B."/>
            <person name="Cannon C."/>
            <person name="Castanera R."/>
            <person name="Culley D."/>
            <person name="Daum C."/>
            <person name="Ezra D."/>
            <person name="Gonzalez J."/>
            <person name="Henrissat B."/>
            <person name="Kuo A."/>
            <person name="Liang C."/>
            <person name="Lipzen A."/>
            <person name="Lutzoni F."/>
            <person name="Magnuson J."/>
            <person name="Mondo S."/>
            <person name="Nolan M."/>
            <person name="Ohm R."/>
            <person name="Pangilinan J."/>
            <person name="Park H.-J."/>
            <person name="Ramirez L."/>
            <person name="Alfaro M."/>
            <person name="Sun H."/>
            <person name="Tritt A."/>
            <person name="Yoshinaga Y."/>
            <person name="Zwiers L.-H."/>
            <person name="Turgeon B."/>
            <person name="Goodwin S."/>
            <person name="Spatafora J."/>
            <person name="Crous P."/>
            <person name="Grigoriev I."/>
        </authorList>
    </citation>
    <scope>NUCLEOTIDE SEQUENCE</scope>
    <source>
        <strain evidence="3">CBS 122681</strain>
    </source>
</reference>
<name>A0A6A6T8V2_9PLEO</name>
<proteinExistence type="predicted"/>
<organism evidence="3 4">
    <name type="scientific">Lophiostoma macrostomum CBS 122681</name>
    <dbReference type="NCBI Taxonomy" id="1314788"/>
    <lineage>
        <taxon>Eukaryota</taxon>
        <taxon>Fungi</taxon>
        <taxon>Dikarya</taxon>
        <taxon>Ascomycota</taxon>
        <taxon>Pezizomycotina</taxon>
        <taxon>Dothideomycetes</taxon>
        <taxon>Pleosporomycetidae</taxon>
        <taxon>Pleosporales</taxon>
        <taxon>Lophiostomataceae</taxon>
        <taxon>Lophiostoma</taxon>
    </lineage>
</organism>
<dbReference type="Proteomes" id="UP000799324">
    <property type="component" value="Unassembled WGS sequence"/>
</dbReference>
<dbReference type="AlphaFoldDB" id="A0A6A6T8V2"/>
<dbReference type="InterPro" id="IPR027417">
    <property type="entry name" value="P-loop_NTPase"/>
</dbReference>
<sequence>MPGLDTIQQEGPPFVLENVGAKARHTSHSSKRLPKRAGAYSASEKSSLSVGSPGDIIFSPAWIKNEALNLLGRIHQNAPQKHECDLGRALLAGYGLAGIIVKQVVLLANTAPRFYDIALNVSDIVFFNTPHKSSEQSAWEEILLEMLRSADVRSAGQLTRVVSKSACFFAKVSKGFLRHASRYSLNNSVCDNDVEQRLDKSVYRHELLRELPWRGGPSVNLWPYTADELHRLESLRNCFAPFYLLSIRYRSTPGVRDGVSQKQINQVYFETLQILSPSRWVLSETQILHEPEESMTLRKIYKGILSRSRMRKMCGCCVQITGPSGCGKWVLAKLVVQNLCYESAALVVALPPKSQKSFKSPYSIYTSFLHQILSRRSHLFPSVYNLLSEVIRDDHWTENMLKSILASILSQAQDVTFLFAIHDFPSWPTEVQAWCLDMAKRSQYSSKSSCVWITTSEKARIDFGSLQVHHFDLTKKLGQYKKRFVQAKTDILLEKYYDSTSAKDDLSRDVRRKIIRSGTSLHGSFDSLNRYLEYMFQTFTLSSAEAIERNIRGAPSTELELMQRHTADLNQRPLVVVEWVISALSWILLSVRPLRLQELAVATALRRGVADLSSIRTSMCLDIEADLRRLLPGFLVIENEHVCIVDRCTIGTLTATDAKLPLQLLTNGELTTSCLEYLTAVLSDNRPGAWDRGLGQMLVPPIVQVP</sequence>
<dbReference type="PANTHER" id="PTHR10039">
    <property type="entry name" value="AMELOGENIN"/>
    <property type="match status" value="1"/>
</dbReference>
<keyword evidence="1" id="KW-0677">Repeat</keyword>
<dbReference type="EMBL" id="MU004345">
    <property type="protein sequence ID" value="KAF2655727.1"/>
    <property type="molecule type" value="Genomic_DNA"/>
</dbReference>
<dbReference type="Pfam" id="PF24883">
    <property type="entry name" value="NPHP3_N"/>
    <property type="match status" value="1"/>
</dbReference>
<dbReference type="InterPro" id="IPR056884">
    <property type="entry name" value="NPHP3-like_N"/>
</dbReference>
<evidence type="ECO:0000313" key="4">
    <source>
        <dbReference type="Proteomes" id="UP000799324"/>
    </source>
</evidence>
<dbReference type="OrthoDB" id="5090952at2759"/>